<dbReference type="Proteomes" id="UP000076154">
    <property type="component" value="Unassembled WGS sequence"/>
</dbReference>
<dbReference type="OrthoDB" id="3057577at2759"/>
<dbReference type="EMBL" id="LUEZ02000129">
    <property type="protein sequence ID" value="RDB16226.1"/>
    <property type="molecule type" value="Genomic_DNA"/>
</dbReference>
<comment type="caution">
    <text evidence="1">The sequence shown here is derived from an EMBL/GenBank/DDBJ whole genome shotgun (WGS) entry which is preliminary data.</text>
</comment>
<evidence type="ECO:0000313" key="1">
    <source>
        <dbReference type="EMBL" id="RDB16226.1"/>
    </source>
</evidence>
<organism evidence="1 2">
    <name type="scientific">Hypsizygus marmoreus</name>
    <name type="common">White beech mushroom</name>
    <name type="synonym">Agaricus marmoreus</name>
    <dbReference type="NCBI Taxonomy" id="39966"/>
    <lineage>
        <taxon>Eukaryota</taxon>
        <taxon>Fungi</taxon>
        <taxon>Dikarya</taxon>
        <taxon>Basidiomycota</taxon>
        <taxon>Agaricomycotina</taxon>
        <taxon>Agaricomycetes</taxon>
        <taxon>Agaricomycetidae</taxon>
        <taxon>Agaricales</taxon>
        <taxon>Tricholomatineae</taxon>
        <taxon>Lyophyllaceae</taxon>
        <taxon>Hypsizygus</taxon>
    </lineage>
</organism>
<dbReference type="InterPro" id="IPR011333">
    <property type="entry name" value="SKP1/BTB/POZ_sf"/>
</dbReference>
<protein>
    <recommendedName>
        <fullName evidence="3">BTB domain-containing protein</fullName>
    </recommendedName>
</protein>
<dbReference type="Gene3D" id="3.30.710.10">
    <property type="entry name" value="Potassium Channel Kv1.1, Chain A"/>
    <property type="match status" value="1"/>
</dbReference>
<reference evidence="1" key="1">
    <citation type="submission" date="2018-04" db="EMBL/GenBank/DDBJ databases">
        <title>Whole genome sequencing of Hypsizygus marmoreus.</title>
        <authorList>
            <person name="Choi I.-G."/>
            <person name="Min B."/>
            <person name="Kim J.-G."/>
            <person name="Kim S."/>
            <person name="Oh Y.-L."/>
            <person name="Kong W.-S."/>
            <person name="Park H."/>
            <person name="Jeong J."/>
            <person name="Song E.-S."/>
        </authorList>
    </citation>
    <scope>NUCLEOTIDE SEQUENCE [LARGE SCALE GENOMIC DNA]</scope>
    <source>
        <strain evidence="1">51987-8</strain>
    </source>
</reference>
<dbReference type="InParanoid" id="A0A369JBJ1"/>
<sequence>MDSPLTPGTQDAIDCLYCGMEVDVILESSDGSRFGAHRKNLETYSEGFPPASAVIQKSEETSSEDAIVKMTENGKVIQLLLHFMHLRTQPDLRSISFDVLDALANAVEKYLVYSAMQICNFQMEAAIRDHPLEVLRYAVRNNYSEIANAAAPLTISRDFETIETTFGADSVIPYRWLRYSSNWMKVVAFIHETDPLPIKYKGSFHVCDSWNLFRDAVVRRVGVRPGALLDITQIINEYKAWVPPCEKCRERSQLWKTSIMSEIEKIPKFTTLL</sequence>
<name>A0A369JBJ1_HYPMA</name>
<evidence type="ECO:0000313" key="2">
    <source>
        <dbReference type="Proteomes" id="UP000076154"/>
    </source>
</evidence>
<gene>
    <name evidence="1" type="ORF">Hypma_003132</name>
</gene>
<dbReference type="STRING" id="39966.A0A369JBJ1"/>
<accession>A0A369JBJ1</accession>
<evidence type="ECO:0008006" key="3">
    <source>
        <dbReference type="Google" id="ProtNLM"/>
    </source>
</evidence>
<keyword evidence="2" id="KW-1185">Reference proteome</keyword>
<dbReference type="AlphaFoldDB" id="A0A369JBJ1"/>
<proteinExistence type="predicted"/>